<dbReference type="AlphaFoldDB" id="A0A8B8HYS8"/>
<dbReference type="PROSITE" id="PS00623">
    <property type="entry name" value="GMC_OXRED_1"/>
    <property type="match status" value="1"/>
</dbReference>
<accession>A0A8B8HYS8</accession>
<dbReference type="InterPro" id="IPR000172">
    <property type="entry name" value="GMC_OxRdtase_N"/>
</dbReference>
<protein>
    <submittedName>
        <fullName evidence="8">Glucose dehydrogenase [FAD, quinone]-like</fullName>
    </submittedName>
</protein>
<reference evidence="8" key="1">
    <citation type="submission" date="2025-08" db="UniProtKB">
        <authorList>
            <consortium name="RefSeq"/>
        </authorList>
    </citation>
    <scope>IDENTIFICATION</scope>
    <source>
        <tissue evidence="8">Whole body</tissue>
    </source>
</reference>
<dbReference type="Proteomes" id="UP001652626">
    <property type="component" value="Chromosome 21"/>
</dbReference>
<dbReference type="SUPFAM" id="SSF51905">
    <property type="entry name" value="FAD/NAD(P)-binding domain"/>
    <property type="match status" value="1"/>
</dbReference>
<dbReference type="GeneID" id="113395530"/>
<dbReference type="PROSITE" id="PS00624">
    <property type="entry name" value="GMC_OXRED_2"/>
    <property type="match status" value="1"/>
</dbReference>
<evidence type="ECO:0000313" key="8">
    <source>
        <dbReference type="RefSeq" id="XP_026488911.2"/>
    </source>
</evidence>
<evidence type="ECO:0000256" key="4">
    <source>
        <dbReference type="RuleBase" id="RU003968"/>
    </source>
</evidence>
<dbReference type="InterPro" id="IPR012132">
    <property type="entry name" value="GMC_OxRdtase"/>
</dbReference>
<keyword evidence="4" id="KW-0285">Flavoprotein</keyword>
<name>A0A8B8HYS8_VANTA</name>
<evidence type="ECO:0000256" key="1">
    <source>
        <dbReference type="ARBA" id="ARBA00010790"/>
    </source>
</evidence>
<dbReference type="Pfam" id="PF05199">
    <property type="entry name" value="GMC_oxred_C"/>
    <property type="match status" value="1"/>
</dbReference>
<gene>
    <name evidence="8" type="primary">LOC113395530</name>
</gene>
<dbReference type="SUPFAM" id="SSF54373">
    <property type="entry name" value="FAD-linked reductases, C-terminal domain"/>
    <property type="match status" value="1"/>
</dbReference>
<feature type="domain" description="Glucose-methanol-choline oxidoreductase N-terminal" evidence="5">
    <location>
        <begin position="116"/>
        <end position="139"/>
    </location>
</feature>
<comment type="similarity">
    <text evidence="1 4">Belongs to the GMC oxidoreductase family.</text>
</comment>
<dbReference type="Gene3D" id="3.50.50.60">
    <property type="entry name" value="FAD/NAD(P)-binding domain"/>
    <property type="match status" value="1"/>
</dbReference>
<dbReference type="PANTHER" id="PTHR11552">
    <property type="entry name" value="GLUCOSE-METHANOL-CHOLINE GMC OXIDOREDUCTASE"/>
    <property type="match status" value="1"/>
</dbReference>
<keyword evidence="7" id="KW-1185">Reference proteome</keyword>
<dbReference type="PANTHER" id="PTHR11552:SF208">
    <property type="entry name" value="RE36204P-RELATED"/>
    <property type="match status" value="1"/>
</dbReference>
<evidence type="ECO:0000256" key="2">
    <source>
        <dbReference type="PIRSR" id="PIRSR000137-1"/>
    </source>
</evidence>
<dbReference type="GO" id="GO:0016614">
    <property type="term" value="F:oxidoreductase activity, acting on CH-OH group of donors"/>
    <property type="evidence" value="ECO:0007669"/>
    <property type="project" value="InterPro"/>
</dbReference>
<dbReference type="InterPro" id="IPR007867">
    <property type="entry name" value="GMC_OxRtase_C"/>
</dbReference>
<feature type="binding site" evidence="3">
    <location>
        <position position="122"/>
    </location>
    <ligand>
        <name>FAD</name>
        <dbReference type="ChEBI" id="CHEBI:57692"/>
    </ligand>
</feature>
<evidence type="ECO:0000259" key="6">
    <source>
        <dbReference type="PROSITE" id="PS00624"/>
    </source>
</evidence>
<dbReference type="Gene3D" id="3.30.560.10">
    <property type="entry name" value="Glucose Oxidase, domain 3"/>
    <property type="match status" value="1"/>
</dbReference>
<comment type="cofactor">
    <cofactor evidence="3">
        <name>FAD</name>
        <dbReference type="ChEBI" id="CHEBI:57692"/>
    </cofactor>
</comment>
<dbReference type="Pfam" id="PF00732">
    <property type="entry name" value="GMC_oxred_N"/>
    <property type="match status" value="1"/>
</dbReference>
<organism evidence="7 8">
    <name type="scientific">Vanessa tameamea</name>
    <name type="common">Kamehameha butterfly</name>
    <dbReference type="NCBI Taxonomy" id="334116"/>
    <lineage>
        <taxon>Eukaryota</taxon>
        <taxon>Metazoa</taxon>
        <taxon>Ecdysozoa</taxon>
        <taxon>Arthropoda</taxon>
        <taxon>Hexapoda</taxon>
        <taxon>Insecta</taxon>
        <taxon>Pterygota</taxon>
        <taxon>Neoptera</taxon>
        <taxon>Endopterygota</taxon>
        <taxon>Lepidoptera</taxon>
        <taxon>Glossata</taxon>
        <taxon>Ditrysia</taxon>
        <taxon>Papilionoidea</taxon>
        <taxon>Nymphalidae</taxon>
        <taxon>Nymphalinae</taxon>
        <taxon>Vanessa</taxon>
    </lineage>
</organism>
<dbReference type="OMA" id="WLTFQNK"/>
<dbReference type="OrthoDB" id="269227at2759"/>
<evidence type="ECO:0000313" key="7">
    <source>
        <dbReference type="Proteomes" id="UP001652626"/>
    </source>
</evidence>
<feature type="active site" description="Proton acceptor" evidence="2">
    <location>
        <position position="583"/>
    </location>
</feature>
<sequence>MQAMGNIHSYSDKGDMFSFLRDSYPLPKGLKQPYNEYDFVIVGAGSAGCALASKLTENRNTTVLLIEAGKPEMLLTDVPALAPYFQETDYVWQYYMEPQPGVCMGMIDQKCFWPRGKAVGGTSVINYMIYTRGRKQDWDRIAADGNYGWSYDDVLKYYIQMEKSDLKGYEKQPHRGRNGDLPVEFVPIQTKLSDAFLKAGRILNHPTVDYNAPEQLGFGRVQTTTSRGHRYSAAKVFLHRHKNRPNLHILQNSMATQVLIDPRTKDAYGVEYVRDNLLYTVLARKEVIISAGPIASPQLLMLSGVGPASHLKSLGITVIQNLPVGQKLFDHICFPGLVFTLNETRISLIENRDIDLRTVIQWLHNGDSIIASPGAVENIGYIKTSVSDDPDPLVPDIELIGIGGSIISDGGPGASKAVRRGMKIKDKLFDEAYGTIDGTDTWSVFPLLLHPKSFGRLELKDNNPFNHPRMYGNYLKEPSDVASFVAAIRHVQALAATPPFQRLGAKIHRAKYKTCKNYEFDSDQYWECSVRTITATLHHQIATCRMGPDGDPEAVTDPELRVRGVNNLRVVDSSVIPRTISAHTNAPAIMIGLKAADLIKYTWNLK</sequence>
<feature type="active site" description="Proton donor" evidence="2">
    <location>
        <position position="539"/>
    </location>
</feature>
<evidence type="ECO:0000259" key="5">
    <source>
        <dbReference type="PROSITE" id="PS00623"/>
    </source>
</evidence>
<keyword evidence="3 4" id="KW-0274">FAD</keyword>
<dbReference type="InterPro" id="IPR036188">
    <property type="entry name" value="FAD/NAD-bd_sf"/>
</dbReference>
<dbReference type="PIRSF" id="PIRSF000137">
    <property type="entry name" value="Alcohol_oxidase"/>
    <property type="match status" value="1"/>
</dbReference>
<dbReference type="GO" id="GO:0050660">
    <property type="term" value="F:flavin adenine dinucleotide binding"/>
    <property type="evidence" value="ECO:0007669"/>
    <property type="project" value="InterPro"/>
</dbReference>
<dbReference type="RefSeq" id="XP_026488911.2">
    <property type="nucleotide sequence ID" value="XM_026633126.2"/>
</dbReference>
<evidence type="ECO:0000256" key="3">
    <source>
        <dbReference type="PIRSR" id="PIRSR000137-2"/>
    </source>
</evidence>
<proteinExistence type="inferred from homology"/>
<feature type="domain" description="Glucose-methanol-choline oxidoreductase N-terminal" evidence="6">
    <location>
        <begin position="292"/>
        <end position="306"/>
    </location>
</feature>